<dbReference type="SMART" id="SM00345">
    <property type="entry name" value="HTH_GNTR"/>
    <property type="match status" value="1"/>
</dbReference>
<dbReference type="GO" id="GO:0003700">
    <property type="term" value="F:DNA-binding transcription factor activity"/>
    <property type="evidence" value="ECO:0007669"/>
    <property type="project" value="InterPro"/>
</dbReference>
<dbReference type="InterPro" id="IPR000524">
    <property type="entry name" value="Tscrpt_reg_HTH_GntR"/>
</dbReference>
<keyword evidence="6" id="KW-1185">Reference proteome</keyword>
<evidence type="ECO:0000259" key="4">
    <source>
        <dbReference type="PROSITE" id="PS50949"/>
    </source>
</evidence>
<dbReference type="Gene3D" id="1.10.10.10">
    <property type="entry name" value="Winged helix-like DNA-binding domain superfamily/Winged helix DNA-binding domain"/>
    <property type="match status" value="1"/>
</dbReference>
<dbReference type="PANTHER" id="PTHR43537:SF49">
    <property type="entry name" value="TRANSCRIPTIONAL REGULATORY PROTEIN"/>
    <property type="match status" value="1"/>
</dbReference>
<evidence type="ECO:0000313" key="6">
    <source>
        <dbReference type="Proteomes" id="UP000666240"/>
    </source>
</evidence>
<evidence type="ECO:0000256" key="1">
    <source>
        <dbReference type="ARBA" id="ARBA00023015"/>
    </source>
</evidence>
<accession>A0A8J7UJ28</accession>
<dbReference type="Pfam" id="PF00392">
    <property type="entry name" value="GntR"/>
    <property type="match status" value="1"/>
</dbReference>
<dbReference type="InterPro" id="IPR036390">
    <property type="entry name" value="WH_DNA-bd_sf"/>
</dbReference>
<dbReference type="SUPFAM" id="SSF48008">
    <property type="entry name" value="GntR ligand-binding domain-like"/>
    <property type="match status" value="1"/>
</dbReference>
<evidence type="ECO:0000313" key="5">
    <source>
        <dbReference type="EMBL" id="MBP0438254.1"/>
    </source>
</evidence>
<dbReference type="InterPro" id="IPR011711">
    <property type="entry name" value="GntR_C"/>
</dbReference>
<organism evidence="5 6">
    <name type="scientific">Tianweitania sediminis</name>
    <dbReference type="NCBI Taxonomy" id="1502156"/>
    <lineage>
        <taxon>Bacteria</taxon>
        <taxon>Pseudomonadati</taxon>
        <taxon>Pseudomonadota</taxon>
        <taxon>Alphaproteobacteria</taxon>
        <taxon>Hyphomicrobiales</taxon>
        <taxon>Phyllobacteriaceae</taxon>
        <taxon>Tianweitania</taxon>
    </lineage>
</organism>
<feature type="domain" description="HTH gntR-type" evidence="4">
    <location>
        <begin position="15"/>
        <end position="82"/>
    </location>
</feature>
<name>A0A8J7UJ28_9HYPH</name>
<keyword evidence="3" id="KW-0804">Transcription</keyword>
<dbReference type="PANTHER" id="PTHR43537">
    <property type="entry name" value="TRANSCRIPTIONAL REGULATOR, GNTR FAMILY"/>
    <property type="match status" value="1"/>
</dbReference>
<dbReference type="Gene3D" id="1.20.120.530">
    <property type="entry name" value="GntR ligand-binding domain-like"/>
    <property type="match status" value="1"/>
</dbReference>
<dbReference type="GO" id="GO:0003677">
    <property type="term" value="F:DNA binding"/>
    <property type="evidence" value="ECO:0007669"/>
    <property type="project" value="UniProtKB-KW"/>
</dbReference>
<evidence type="ECO:0000256" key="2">
    <source>
        <dbReference type="ARBA" id="ARBA00023125"/>
    </source>
</evidence>
<keyword evidence="1" id="KW-0805">Transcription regulation</keyword>
<gene>
    <name evidence="5" type="ORF">J5Y06_06305</name>
</gene>
<dbReference type="SMART" id="SM00895">
    <property type="entry name" value="FCD"/>
    <property type="match status" value="1"/>
</dbReference>
<proteinExistence type="predicted"/>
<dbReference type="CDD" id="cd07377">
    <property type="entry name" value="WHTH_GntR"/>
    <property type="match status" value="1"/>
</dbReference>
<dbReference type="Pfam" id="PF07729">
    <property type="entry name" value="FCD"/>
    <property type="match status" value="1"/>
</dbReference>
<protein>
    <submittedName>
        <fullName evidence="5">GntR family transcriptional regulator</fullName>
    </submittedName>
</protein>
<dbReference type="EMBL" id="JAGIYY010000001">
    <property type="protein sequence ID" value="MBP0438254.1"/>
    <property type="molecule type" value="Genomic_DNA"/>
</dbReference>
<comment type="caution">
    <text evidence="5">The sequence shown here is derived from an EMBL/GenBank/DDBJ whole genome shotgun (WGS) entry which is preliminary data.</text>
</comment>
<dbReference type="SUPFAM" id="SSF46785">
    <property type="entry name" value="Winged helix' DNA-binding domain"/>
    <property type="match status" value="1"/>
</dbReference>
<keyword evidence="2" id="KW-0238">DNA-binding</keyword>
<sequence length="233" mass="26382">MQDRIFAVHAENALTSRSDLVREKLEEMIVEGAFSQGERLDEVKLSQRFDVSRTPLREAFQALAASGLLVLEPRRGAFVRFPALEEVFEMFEVMAELEAFCCRLASRRVTPAFLADLEETVVECRQAVASDDVNRYYHANERFHGLIYEASGNSFLGAEATRLHRRLKPYRRLQLNNRGRMAHSLAEHGRVVEALTRGDAEAAANEMRAHIAIQGGKFNDLIVSYRRTARKAG</sequence>
<evidence type="ECO:0000256" key="3">
    <source>
        <dbReference type="ARBA" id="ARBA00023163"/>
    </source>
</evidence>
<dbReference type="AlphaFoldDB" id="A0A8J7UJ28"/>
<dbReference type="InterPro" id="IPR008920">
    <property type="entry name" value="TF_FadR/GntR_C"/>
</dbReference>
<dbReference type="InterPro" id="IPR036388">
    <property type="entry name" value="WH-like_DNA-bd_sf"/>
</dbReference>
<dbReference type="PROSITE" id="PS50949">
    <property type="entry name" value="HTH_GNTR"/>
    <property type="match status" value="1"/>
</dbReference>
<reference evidence="5" key="1">
    <citation type="submission" date="2021-03" db="EMBL/GenBank/DDBJ databases">
        <title>Genome sequencing and assembly of Tianweitania sediminis.</title>
        <authorList>
            <person name="Chhetri G."/>
        </authorList>
    </citation>
    <scope>NUCLEOTIDE SEQUENCE</scope>
    <source>
        <strain evidence="5">Z8</strain>
    </source>
</reference>
<dbReference type="Proteomes" id="UP000666240">
    <property type="component" value="Unassembled WGS sequence"/>
</dbReference>